<reference evidence="3" key="1">
    <citation type="journal article" date="2019" name="Int. J. Syst. Evol. Microbiol.">
        <title>The Global Catalogue of Microorganisms (GCM) 10K type strain sequencing project: providing services to taxonomists for standard genome sequencing and annotation.</title>
        <authorList>
            <consortium name="The Broad Institute Genomics Platform"/>
            <consortium name="The Broad Institute Genome Sequencing Center for Infectious Disease"/>
            <person name="Wu L."/>
            <person name="Ma J."/>
        </authorList>
    </citation>
    <scope>NUCLEOTIDE SEQUENCE [LARGE SCALE GENOMIC DNA]</scope>
    <source>
        <strain evidence="3">KCTC 15012</strain>
    </source>
</reference>
<accession>A0ABW5C6D8</accession>
<evidence type="ECO:0000256" key="1">
    <source>
        <dbReference type="SAM" id="Phobius"/>
    </source>
</evidence>
<keyword evidence="2" id="KW-0378">Hydrolase</keyword>
<dbReference type="GO" id="GO:0016787">
    <property type="term" value="F:hydrolase activity"/>
    <property type="evidence" value="ECO:0007669"/>
    <property type="project" value="UniProtKB-KW"/>
</dbReference>
<gene>
    <name evidence="2" type="ORF">ACFSNB_01565</name>
</gene>
<evidence type="ECO:0000313" key="3">
    <source>
        <dbReference type="Proteomes" id="UP001597296"/>
    </source>
</evidence>
<keyword evidence="1" id="KW-1133">Transmembrane helix</keyword>
<name>A0ABW5C6D8_9PROT</name>
<dbReference type="EMBL" id="JBHUIY010000002">
    <property type="protein sequence ID" value="MFD2232486.1"/>
    <property type="molecule type" value="Genomic_DNA"/>
</dbReference>
<comment type="caution">
    <text evidence="2">The sequence shown here is derived from an EMBL/GenBank/DDBJ whole genome shotgun (WGS) entry which is preliminary data.</text>
</comment>
<keyword evidence="1" id="KW-0472">Membrane</keyword>
<dbReference type="RefSeq" id="WP_377313834.1">
    <property type="nucleotide sequence ID" value="NZ_JBHUIY010000002.1"/>
</dbReference>
<dbReference type="InterPro" id="IPR007404">
    <property type="entry name" value="YdjM-like"/>
</dbReference>
<dbReference type="Pfam" id="PF04307">
    <property type="entry name" value="YdjM"/>
    <property type="match status" value="1"/>
</dbReference>
<feature type="transmembrane region" description="Helical" evidence="1">
    <location>
        <begin position="62"/>
        <end position="81"/>
    </location>
</feature>
<keyword evidence="3" id="KW-1185">Reference proteome</keyword>
<keyword evidence="1" id="KW-0812">Transmembrane</keyword>
<proteinExistence type="predicted"/>
<evidence type="ECO:0000313" key="2">
    <source>
        <dbReference type="EMBL" id="MFD2232486.1"/>
    </source>
</evidence>
<dbReference type="PANTHER" id="PTHR35531:SF1">
    <property type="entry name" value="INNER MEMBRANE PROTEIN YBCI-RELATED"/>
    <property type="match status" value="1"/>
</dbReference>
<dbReference type="PANTHER" id="PTHR35531">
    <property type="entry name" value="INNER MEMBRANE PROTEIN YBCI-RELATED"/>
    <property type="match status" value="1"/>
</dbReference>
<protein>
    <submittedName>
        <fullName evidence="2">Metal-dependent hydrolase</fullName>
    </submittedName>
</protein>
<feature type="transmembrane region" description="Helical" evidence="1">
    <location>
        <begin position="112"/>
        <end position="130"/>
    </location>
</feature>
<organism evidence="2 3">
    <name type="scientific">Phaeospirillum tilakii</name>
    <dbReference type="NCBI Taxonomy" id="741673"/>
    <lineage>
        <taxon>Bacteria</taxon>
        <taxon>Pseudomonadati</taxon>
        <taxon>Pseudomonadota</taxon>
        <taxon>Alphaproteobacteria</taxon>
        <taxon>Rhodospirillales</taxon>
        <taxon>Rhodospirillaceae</taxon>
        <taxon>Phaeospirillum</taxon>
    </lineage>
</organism>
<dbReference type="Proteomes" id="UP001597296">
    <property type="component" value="Unassembled WGS sequence"/>
</dbReference>
<sequence length="205" mass="21019">MKALAHMAAGLASVSVAVVIGKHTGHPFDPAGLPLYYAVGVGAALLPDFDHCGSTIGSGLKTVMLLLSLGMIGAIVVMGPALPLARLTVPLAVLAYYAAAMLGGHRSPWTHSLWPLLGGTVATIVLASWLRTGQLWVDGALDLGIAFAAGYGSHLLLDSCTRYGVPLLWPWVSRNVGPRLVTTGGPAETVAVTLSLVVAAAPLVL</sequence>